<name>A0A345Y008_9ACTN</name>
<evidence type="ECO:0000313" key="1">
    <source>
        <dbReference type="EMBL" id="AXK37224.1"/>
    </source>
</evidence>
<protein>
    <recommendedName>
        <fullName evidence="3">2OG-Fe dioxygenase family protein</fullName>
    </recommendedName>
</protein>
<evidence type="ECO:0008006" key="3">
    <source>
        <dbReference type="Google" id="ProtNLM"/>
    </source>
</evidence>
<dbReference type="GO" id="GO:0051213">
    <property type="term" value="F:dioxygenase activity"/>
    <property type="evidence" value="ECO:0007669"/>
    <property type="project" value="InterPro"/>
</dbReference>
<proteinExistence type="predicted"/>
<keyword evidence="2" id="KW-1185">Reference proteome</keyword>
<gene>
    <name evidence="1" type="ORF">DVA86_09830</name>
</gene>
<dbReference type="KEGG" id="sarm:DVA86_09830"/>
<dbReference type="AlphaFoldDB" id="A0A345Y008"/>
<sequence>MRRIEESLRTVGACRVPASGVRMCTGTEPEAWEVFARHWDKLEADTYAAERGTRRFRRYGAFSFDAATARTSPLSHTSFVQPENSNPLYTEVERVFEPLTDAFADDPLLHGLLRLLGRAATGLDEARTWVVKVHPFRVVASADDAGEPTPEGMHRDGVTLVSSLLVNRSNARGGRSTVTTLDGRPLLETTLGKPGTLLLGDDRSTLHGVSRVRPRDLARSARRDVLVVTFAPESGQS</sequence>
<dbReference type="Proteomes" id="UP000254425">
    <property type="component" value="Chromosome"/>
</dbReference>
<dbReference type="Gene3D" id="2.60.120.620">
    <property type="entry name" value="q2cbj1_9rhob like domain"/>
    <property type="match status" value="1"/>
</dbReference>
<organism evidence="1 2">
    <name type="scientific">Streptomyces armeniacus</name>
    <dbReference type="NCBI Taxonomy" id="83291"/>
    <lineage>
        <taxon>Bacteria</taxon>
        <taxon>Bacillati</taxon>
        <taxon>Actinomycetota</taxon>
        <taxon>Actinomycetes</taxon>
        <taxon>Kitasatosporales</taxon>
        <taxon>Streptomycetaceae</taxon>
        <taxon>Streptomyces</taxon>
    </lineage>
</organism>
<evidence type="ECO:0000313" key="2">
    <source>
        <dbReference type="Proteomes" id="UP000254425"/>
    </source>
</evidence>
<accession>A0A345Y008</accession>
<dbReference type="InterPro" id="IPR018724">
    <property type="entry name" value="2OG-Fe_dioxygenase"/>
</dbReference>
<reference evidence="1 2" key="1">
    <citation type="submission" date="2018-07" db="EMBL/GenBank/DDBJ databases">
        <title>Draft genome of the type strain Streptomyces armeniacus ATCC 15676.</title>
        <authorList>
            <person name="Labana P."/>
            <person name="Gosse J.T."/>
            <person name="Boddy C.N."/>
        </authorList>
    </citation>
    <scope>NUCLEOTIDE SEQUENCE [LARGE SCALE GENOMIC DNA]</scope>
    <source>
        <strain evidence="1 2">ATCC 15676</strain>
    </source>
</reference>
<dbReference type="EMBL" id="CP031320">
    <property type="protein sequence ID" value="AXK37224.1"/>
    <property type="molecule type" value="Genomic_DNA"/>
</dbReference>
<dbReference type="Pfam" id="PF10014">
    <property type="entry name" value="2OG-Fe_Oxy_2"/>
    <property type="match status" value="1"/>
</dbReference>